<dbReference type="InterPro" id="IPR050345">
    <property type="entry name" value="Aliph_Amidase/BUP"/>
</dbReference>
<dbReference type="Gene3D" id="3.60.110.10">
    <property type="entry name" value="Carbon-nitrogen hydrolase"/>
    <property type="match status" value="1"/>
</dbReference>
<dbReference type="EC" id="3.5.1.77" evidence="3"/>
<dbReference type="OrthoDB" id="9811121at2"/>
<dbReference type="FunFam" id="3.60.110.10:FF:000010">
    <property type="entry name" value="Carbon-nitrogen hydrolase"/>
    <property type="match status" value="1"/>
</dbReference>
<dbReference type="InterPro" id="IPR036526">
    <property type="entry name" value="C-N_Hydrolase_sf"/>
</dbReference>
<sequence length="290" mass="32941">MKVGLIQHAVESTKEKTIQRTVSLIQTAAIEGAQLVVLQELHQDRYFCINEDVACFDLASSWEADIAFWSNVAKENNVVLVTSLFEKRSAGLYHNTAVVFEKDGTIAGKYRKMHIPDDPGFYEKFYFTPGDTGYSPIQTSVGKLGLLVCWDQWYPEAARLMALKGADMLIYPTAIGWFDEDMEDEQRRQCDAWETIQRGHAIANGLPVISVNRVGKEEDNHGVLDGIRFWGNSFVAGPQGEIIARASHDEEEILIVDVDLARGEHVRRIWPFLRDRRIETYGDLTKRFID</sequence>
<dbReference type="InterPro" id="IPR003010">
    <property type="entry name" value="C-N_Hydrolase"/>
</dbReference>
<protein>
    <submittedName>
        <fullName evidence="3">N-carbamoyl-D-amino acid hydrolase</fullName>
        <ecNumber evidence="3">3.5.1.77</ecNumber>
    </submittedName>
</protein>
<feature type="domain" description="CN hydrolase" evidence="2">
    <location>
        <begin position="1"/>
        <end position="260"/>
    </location>
</feature>
<gene>
    <name evidence="3" type="ORF">Sdiek1_2047</name>
</gene>
<keyword evidence="4" id="KW-1185">Reference proteome</keyword>
<dbReference type="RefSeq" id="WP_087438993.1">
    <property type="nucleotide sequence ID" value="NZ_CP021416.1"/>
</dbReference>
<organism evidence="3 4">
    <name type="scientific">Sulfurospirillum diekertiae</name>
    <dbReference type="NCBI Taxonomy" id="1854492"/>
    <lineage>
        <taxon>Bacteria</taxon>
        <taxon>Pseudomonadati</taxon>
        <taxon>Campylobacterota</taxon>
        <taxon>Epsilonproteobacteria</taxon>
        <taxon>Campylobacterales</taxon>
        <taxon>Sulfurospirillaceae</taxon>
        <taxon>Sulfurospirillum</taxon>
    </lineage>
</organism>
<dbReference type="GO" id="GO:0047417">
    <property type="term" value="F:N-carbamoyl-D-amino acid hydrolase activity"/>
    <property type="evidence" value="ECO:0007669"/>
    <property type="project" value="UniProtKB-EC"/>
</dbReference>
<accession>A0A1Y0HNQ8</accession>
<dbReference type="PROSITE" id="PS50263">
    <property type="entry name" value="CN_HYDROLASE"/>
    <property type="match status" value="1"/>
</dbReference>
<dbReference type="Proteomes" id="UP000196005">
    <property type="component" value="Chromosome"/>
</dbReference>
<proteinExistence type="predicted"/>
<reference evidence="4" key="1">
    <citation type="submission" date="2017-05" db="EMBL/GenBank/DDBJ databases">
        <title>Dechlorination kinetics govern the competition between two new strains of the genus Sulfurospirillum.</title>
        <authorList>
            <person name="Buttet G.F."/>
            <person name="Murray A.M."/>
            <person name="Goris T."/>
            <person name="Burion M."/>
            <person name="Lin B."/>
            <person name="Rolle M."/>
            <person name="Maillard J."/>
        </authorList>
    </citation>
    <scope>NUCLEOTIDE SEQUENCE [LARGE SCALE GENOMIC DNA]</scope>
    <source>
        <strain evidence="4">SL2-1</strain>
    </source>
</reference>
<dbReference type="GO" id="GO:0033388">
    <property type="term" value="P:putrescine biosynthetic process from arginine"/>
    <property type="evidence" value="ECO:0007669"/>
    <property type="project" value="TreeGrafter"/>
</dbReference>
<dbReference type="KEGG" id="suls:Sdiek1_2047"/>
<keyword evidence="1 3" id="KW-0378">Hydrolase</keyword>
<evidence type="ECO:0000313" key="4">
    <source>
        <dbReference type="Proteomes" id="UP000196005"/>
    </source>
</evidence>
<dbReference type="PANTHER" id="PTHR43674">
    <property type="entry name" value="NITRILASE C965.09-RELATED"/>
    <property type="match status" value="1"/>
</dbReference>
<dbReference type="CDD" id="cd07573">
    <property type="entry name" value="CPA"/>
    <property type="match status" value="1"/>
</dbReference>
<dbReference type="SUPFAM" id="SSF56317">
    <property type="entry name" value="Carbon-nitrogen hydrolase"/>
    <property type="match status" value="1"/>
</dbReference>
<evidence type="ECO:0000259" key="2">
    <source>
        <dbReference type="PROSITE" id="PS50263"/>
    </source>
</evidence>
<dbReference type="Pfam" id="PF00795">
    <property type="entry name" value="CN_hydrolase"/>
    <property type="match status" value="1"/>
</dbReference>
<dbReference type="EMBL" id="CP021416">
    <property type="protein sequence ID" value="ARU49206.1"/>
    <property type="molecule type" value="Genomic_DNA"/>
</dbReference>
<evidence type="ECO:0000313" key="3">
    <source>
        <dbReference type="EMBL" id="ARU49206.1"/>
    </source>
</evidence>
<dbReference type="PANTHER" id="PTHR43674:SF2">
    <property type="entry name" value="BETA-UREIDOPROPIONASE"/>
    <property type="match status" value="1"/>
</dbReference>
<dbReference type="AlphaFoldDB" id="A0A1Y0HNQ8"/>
<name>A0A1Y0HNQ8_9BACT</name>
<dbReference type="GO" id="GO:0050126">
    <property type="term" value="F:N-carbamoylputrescine amidase activity"/>
    <property type="evidence" value="ECO:0007669"/>
    <property type="project" value="TreeGrafter"/>
</dbReference>
<evidence type="ECO:0000256" key="1">
    <source>
        <dbReference type="ARBA" id="ARBA00022801"/>
    </source>
</evidence>